<dbReference type="InterPro" id="IPR013783">
    <property type="entry name" value="Ig-like_fold"/>
</dbReference>
<dbReference type="InterPro" id="IPR054169">
    <property type="entry name" value="GlgB_N"/>
</dbReference>
<keyword evidence="6 10" id="KW-0328">Glycosyltransferase</keyword>
<dbReference type="InterPro" id="IPR006047">
    <property type="entry name" value="GH13_cat_dom"/>
</dbReference>
<dbReference type="SUPFAM" id="SSF51445">
    <property type="entry name" value="(Trans)glycosidases"/>
    <property type="match status" value="1"/>
</dbReference>
<evidence type="ECO:0000256" key="5">
    <source>
        <dbReference type="ARBA" id="ARBA00022600"/>
    </source>
</evidence>
<dbReference type="CDD" id="cd11322">
    <property type="entry name" value="AmyAc_Glg_BE"/>
    <property type="match status" value="1"/>
</dbReference>
<feature type="domain" description="Glycosyl hydrolase family 13 catalytic" evidence="12">
    <location>
        <begin position="256"/>
        <end position="630"/>
    </location>
</feature>
<feature type="compositionally biased region" description="Low complexity" evidence="11">
    <location>
        <begin position="761"/>
        <end position="783"/>
    </location>
</feature>
<dbReference type="FunFam" id="2.60.40.1180:FF:000002">
    <property type="entry name" value="1,4-alpha-glucan branching enzyme GlgB"/>
    <property type="match status" value="1"/>
</dbReference>
<dbReference type="Proteomes" id="UP000708338">
    <property type="component" value="Unassembled WGS sequence"/>
</dbReference>
<dbReference type="SMART" id="SM00642">
    <property type="entry name" value="Aamy"/>
    <property type="match status" value="1"/>
</dbReference>
<evidence type="ECO:0000313" key="14">
    <source>
        <dbReference type="Proteomes" id="UP000708338"/>
    </source>
</evidence>
<sequence>MEQNLYDLMDWAGIEELVYSESSNPHGMLGPHLTESGLLIQALIPTAAEITVKISSTGKKYSMEMADDAGFFAVLVPRKSLVPYTLLVTYDNGTKEELQDPYAFGAQYTQEDLKKFEAGNHYSIYDKMGAHPMTINGVSGVYFSVWAPCAMRVSVVGDFNLWDGRRHQMRRVGEGEGSVFELFIPGLETGAIYKYEIKTKAGLPMLKADPYGNYSELRPNNASVVWDINQYQWNDREWMDKRAKTDTKDKPLNIYEVHLGSWIRKDTAKDESGENVVGSEFYNYREIAVRLAEYVKEMGYTHVELMPVMEHPLDESWGYQVTGYYCPTSRYGTPDDFMYFMDYMHGQGIGVILDWVPAHFPRDAYGMAAFDGTCVYEHMDPRKGAHPHWGTLIYNYGRPGVSNFLIANALFWTEKYHVDGIRMDAVASMLYLDYGKNDGEWVPNLYGGNENLEAMEFLRHLNTVYRERGNGAVIIAEESTAWPKITGNPKDGGLGFDYKWNMGWMNDFTNYMHCDPFFRKNNYGELTFSMLYAYSEDFVLVFSHDEVVHGKGSMIGKMPGDTLEKQAENLRVAYAFMMGHPGKKLLFMGQEYAQLREWNEGASLDWDLLEVPVHKNMRDYVKALNRLYLEHPALYETDYDPDGFEWINCSYQEESMVMFTRRSKDSGETLLLVCNFDNVDHEKFRVGVPFEGKYKEIFNSDAKEFGGTGKVNGRVKTSKKVEWDEKENSIEIHIAPMSVSIYTCTPEPKAKKADTGKTDTGKMSAGKASAGKTSAGKTSTGKTSGKKVEAVKGEQAVQTVVPENAKPASKETVPVKEKPGDLPEKKEEVKRLTTSKTEPKQISTKKTEAKQISTKKAEPKQISTKKTETKQISTKKTEPKQISTKKAEPKQISTKKTEAKQISTKKTEAKQISTKKTEPKQISTKKTEAKQISTKKTEPKQISTAKAEPHKLETSRKEPHKLEDKKTE</sequence>
<comment type="catalytic activity">
    <reaction evidence="1 10">
        <text>Transfers a segment of a (1-&gt;4)-alpha-D-glucan chain to a primary hydroxy group in a similar glucan chain.</text>
        <dbReference type="EC" id="2.4.1.18"/>
    </reaction>
</comment>
<dbReference type="HAMAP" id="MF_00685">
    <property type="entry name" value="GlgB"/>
    <property type="match status" value="1"/>
</dbReference>
<dbReference type="Gene3D" id="2.60.40.10">
    <property type="entry name" value="Immunoglobulins"/>
    <property type="match status" value="2"/>
</dbReference>
<evidence type="ECO:0000256" key="9">
    <source>
        <dbReference type="ARBA" id="ARBA00023277"/>
    </source>
</evidence>
<evidence type="ECO:0000256" key="6">
    <source>
        <dbReference type="ARBA" id="ARBA00022676"/>
    </source>
</evidence>
<dbReference type="Pfam" id="PF00128">
    <property type="entry name" value="Alpha-amylase"/>
    <property type="match status" value="1"/>
</dbReference>
<dbReference type="GO" id="GO:0005978">
    <property type="term" value="P:glycogen biosynthetic process"/>
    <property type="evidence" value="ECO:0007669"/>
    <property type="project" value="UniProtKB-UniRule"/>
</dbReference>
<dbReference type="InterPro" id="IPR006407">
    <property type="entry name" value="GlgB"/>
</dbReference>
<evidence type="ECO:0000256" key="1">
    <source>
        <dbReference type="ARBA" id="ARBA00000826"/>
    </source>
</evidence>
<evidence type="ECO:0000256" key="4">
    <source>
        <dbReference type="ARBA" id="ARBA00009000"/>
    </source>
</evidence>
<comment type="function">
    <text evidence="2 10">Catalyzes the formation of the alpha-1,6-glucosidic linkages in glycogen by scission of a 1,4-alpha-linked oligosaccharide from growing alpha-1,4-glucan chains and the subsequent attachment of the oligosaccharide to the alpha-1,6 position.</text>
</comment>
<proteinExistence type="inferred from homology"/>
<dbReference type="InterPro" id="IPR014756">
    <property type="entry name" value="Ig_E-set"/>
</dbReference>
<dbReference type="NCBIfam" id="TIGR01515">
    <property type="entry name" value="branching_enzym"/>
    <property type="match status" value="1"/>
</dbReference>
<keyword evidence="9 10" id="KW-0119">Carbohydrate metabolism</keyword>
<evidence type="ECO:0000259" key="12">
    <source>
        <dbReference type="SMART" id="SM00642"/>
    </source>
</evidence>
<name>A0AA41K7Y4_9FIRM</name>
<protein>
    <recommendedName>
        <fullName evidence="10">1,4-alpha-glucan branching enzyme GlgB</fullName>
        <ecNumber evidence="10">2.4.1.18</ecNumber>
    </recommendedName>
    <alternativeName>
        <fullName evidence="10">1,4-alpha-D-glucan:1,4-alpha-D-glucan 6-glucosyl-transferase</fullName>
    </alternativeName>
    <alternativeName>
        <fullName evidence="10">Alpha-(1-&gt;4)-glucan branching enzyme</fullName>
    </alternativeName>
    <alternativeName>
        <fullName evidence="10">Glycogen branching enzyme</fullName>
        <shortName evidence="10">BE</shortName>
    </alternativeName>
</protein>
<dbReference type="InterPro" id="IPR006048">
    <property type="entry name" value="A-amylase/branching_C"/>
</dbReference>
<dbReference type="Pfam" id="PF02806">
    <property type="entry name" value="Alpha-amylase_C"/>
    <property type="match status" value="1"/>
</dbReference>
<accession>A0AA41K7Y4</accession>
<feature type="compositionally biased region" description="Basic and acidic residues" evidence="11">
    <location>
        <begin position="947"/>
        <end position="968"/>
    </location>
</feature>
<dbReference type="GO" id="GO:0004553">
    <property type="term" value="F:hydrolase activity, hydrolyzing O-glycosyl compounds"/>
    <property type="evidence" value="ECO:0007669"/>
    <property type="project" value="InterPro"/>
</dbReference>
<dbReference type="Pfam" id="PF02922">
    <property type="entry name" value="CBM_48"/>
    <property type="match status" value="1"/>
</dbReference>
<feature type="compositionally biased region" description="Basic and acidic residues" evidence="11">
    <location>
        <begin position="813"/>
        <end position="831"/>
    </location>
</feature>
<feature type="active site" description="Nucleophile" evidence="10">
    <location>
        <position position="424"/>
    </location>
</feature>
<dbReference type="Gene3D" id="2.60.40.1180">
    <property type="entry name" value="Golgi alpha-mannosidase II"/>
    <property type="match status" value="1"/>
</dbReference>
<feature type="compositionally biased region" description="Polar residues" evidence="11">
    <location>
        <begin position="832"/>
        <end position="844"/>
    </location>
</feature>
<feature type="region of interest" description="Disordered" evidence="11">
    <location>
        <begin position="747"/>
        <end position="968"/>
    </location>
</feature>
<gene>
    <name evidence="10 13" type="primary">glgB</name>
    <name evidence="13" type="ORF">GPL26_28690</name>
</gene>
<feature type="compositionally biased region" description="Basic and acidic residues" evidence="11">
    <location>
        <begin position="748"/>
        <end position="760"/>
    </location>
</feature>
<keyword evidence="7 10" id="KW-0808">Transferase</keyword>
<dbReference type="PANTHER" id="PTHR43651">
    <property type="entry name" value="1,4-ALPHA-GLUCAN-BRANCHING ENZYME"/>
    <property type="match status" value="1"/>
</dbReference>
<feature type="compositionally biased region" description="Basic and acidic residues" evidence="11">
    <location>
        <begin position="845"/>
        <end position="939"/>
    </location>
</feature>
<comment type="subunit">
    <text evidence="10">Monomer.</text>
</comment>
<dbReference type="RefSeq" id="WP_117451147.1">
    <property type="nucleotide sequence ID" value="NZ_CABJDD010000006.1"/>
</dbReference>
<dbReference type="InterPro" id="IPR044143">
    <property type="entry name" value="GlgB_N_E_set_prok"/>
</dbReference>
<dbReference type="FunFam" id="3.20.20.80:FF:000003">
    <property type="entry name" value="1,4-alpha-glucan branching enzyme GlgB"/>
    <property type="match status" value="1"/>
</dbReference>
<evidence type="ECO:0000256" key="2">
    <source>
        <dbReference type="ARBA" id="ARBA00002953"/>
    </source>
</evidence>
<dbReference type="GO" id="GO:0043169">
    <property type="term" value="F:cation binding"/>
    <property type="evidence" value="ECO:0007669"/>
    <property type="project" value="InterPro"/>
</dbReference>
<dbReference type="CDD" id="cd02855">
    <property type="entry name" value="E_set_GBE_prok_N"/>
    <property type="match status" value="1"/>
</dbReference>
<dbReference type="SUPFAM" id="SSF51011">
    <property type="entry name" value="Glycosyl hydrolase domain"/>
    <property type="match status" value="1"/>
</dbReference>
<dbReference type="AlphaFoldDB" id="A0AA41K7Y4"/>
<dbReference type="SUPFAM" id="SSF81296">
    <property type="entry name" value="E set domains"/>
    <property type="match status" value="1"/>
</dbReference>
<keyword evidence="5 10" id="KW-0321">Glycogen metabolism</keyword>
<dbReference type="InterPro" id="IPR017853">
    <property type="entry name" value="GH"/>
</dbReference>
<dbReference type="InterPro" id="IPR004193">
    <property type="entry name" value="Glyco_hydro_13_N"/>
</dbReference>
<evidence type="ECO:0000256" key="10">
    <source>
        <dbReference type="HAMAP-Rule" id="MF_00685"/>
    </source>
</evidence>
<dbReference type="EMBL" id="WQPS01000143">
    <property type="protein sequence ID" value="MBT9813551.1"/>
    <property type="molecule type" value="Genomic_DNA"/>
</dbReference>
<reference evidence="13" key="1">
    <citation type="journal article" date="2021" name="Gut Microbes">
        <title>A synthetic consortium of 100 gut commensals modulates the composition and function in a colon model of the microbiome of elderly subjects.</title>
        <authorList>
            <person name="Perez M."/>
            <person name="Ntemiri A."/>
            <person name="Tan H."/>
            <person name="Harris H.M.B."/>
            <person name="Roager H.M."/>
            <person name="Ribiere C."/>
            <person name="O'Toole P.W."/>
        </authorList>
    </citation>
    <scope>NUCLEOTIDE SEQUENCE</scope>
    <source>
        <strain evidence="13">MCC335</strain>
    </source>
</reference>
<dbReference type="FunFam" id="2.60.40.10:FF:000169">
    <property type="entry name" value="1,4-alpha-glucan branching enzyme GlgB"/>
    <property type="match status" value="1"/>
</dbReference>
<evidence type="ECO:0000256" key="11">
    <source>
        <dbReference type="SAM" id="MobiDB-lite"/>
    </source>
</evidence>
<comment type="pathway">
    <text evidence="3 10">Glycan biosynthesis; glycogen biosynthesis.</text>
</comment>
<comment type="similarity">
    <text evidence="4 10">Belongs to the glycosyl hydrolase 13 family. GlgB subfamily.</text>
</comment>
<dbReference type="NCBIfam" id="NF003811">
    <property type="entry name" value="PRK05402.1"/>
    <property type="match status" value="1"/>
</dbReference>
<evidence type="ECO:0000256" key="7">
    <source>
        <dbReference type="ARBA" id="ARBA00022679"/>
    </source>
</evidence>
<dbReference type="NCBIfam" id="NF008967">
    <property type="entry name" value="PRK12313.1"/>
    <property type="match status" value="1"/>
</dbReference>
<evidence type="ECO:0000313" key="13">
    <source>
        <dbReference type="EMBL" id="MBT9813551.1"/>
    </source>
</evidence>
<evidence type="ECO:0000256" key="8">
    <source>
        <dbReference type="ARBA" id="ARBA00023056"/>
    </source>
</evidence>
<dbReference type="Gene3D" id="3.20.20.80">
    <property type="entry name" value="Glycosidases"/>
    <property type="match status" value="1"/>
</dbReference>
<dbReference type="GO" id="GO:0003844">
    <property type="term" value="F:1,4-alpha-glucan branching enzyme activity"/>
    <property type="evidence" value="ECO:0007669"/>
    <property type="project" value="UniProtKB-UniRule"/>
</dbReference>
<evidence type="ECO:0000256" key="3">
    <source>
        <dbReference type="ARBA" id="ARBA00004964"/>
    </source>
</evidence>
<dbReference type="InterPro" id="IPR013780">
    <property type="entry name" value="Glyco_hydro_b"/>
</dbReference>
<feature type="active site" description="Proton donor" evidence="10">
    <location>
        <position position="477"/>
    </location>
</feature>
<dbReference type="GO" id="GO:0005829">
    <property type="term" value="C:cytosol"/>
    <property type="evidence" value="ECO:0007669"/>
    <property type="project" value="TreeGrafter"/>
</dbReference>
<dbReference type="Pfam" id="PF22019">
    <property type="entry name" value="GlgB_N"/>
    <property type="match status" value="1"/>
</dbReference>
<keyword evidence="8 10" id="KW-0320">Glycogen biosynthesis</keyword>
<comment type="caution">
    <text evidence="13">The sequence shown here is derived from an EMBL/GenBank/DDBJ whole genome shotgun (WGS) entry which is preliminary data.</text>
</comment>
<dbReference type="PANTHER" id="PTHR43651:SF3">
    <property type="entry name" value="1,4-ALPHA-GLUCAN-BRANCHING ENZYME"/>
    <property type="match status" value="1"/>
</dbReference>
<dbReference type="EC" id="2.4.1.18" evidence="10"/>
<organism evidence="13 14">
    <name type="scientific">Enterocloster citroniae</name>
    <dbReference type="NCBI Taxonomy" id="358743"/>
    <lineage>
        <taxon>Bacteria</taxon>
        <taxon>Bacillati</taxon>
        <taxon>Bacillota</taxon>
        <taxon>Clostridia</taxon>
        <taxon>Lachnospirales</taxon>
        <taxon>Lachnospiraceae</taxon>
        <taxon>Enterocloster</taxon>
    </lineage>
</organism>